<comment type="caution">
    <text evidence="1">The sequence shown here is derived from an EMBL/GenBank/DDBJ whole genome shotgun (WGS) entry which is preliminary data.</text>
</comment>
<accession>A0A1F6D706</accession>
<dbReference type="AlphaFoldDB" id="A0A1F6D706"/>
<name>A0A1F6D706_HANXR</name>
<dbReference type="EMBL" id="MFKF01000010">
    <property type="protein sequence ID" value="OGG57206.1"/>
    <property type="molecule type" value="Genomic_DNA"/>
</dbReference>
<proteinExistence type="predicted"/>
<evidence type="ECO:0000313" key="2">
    <source>
        <dbReference type="Proteomes" id="UP000178606"/>
    </source>
</evidence>
<dbReference type="Proteomes" id="UP000178606">
    <property type="component" value="Unassembled WGS sequence"/>
</dbReference>
<sequence length="62" mass="7361">MNSDLARLEGYVRGDVQASPDEVLKMIHETLQEIERRREVSRRAFETNMDRLDRMMKELSHA</sequence>
<organism evidence="1 2">
    <name type="scientific">Handelsmanbacteria sp. (strain RIFCSPLOWO2_12_FULL_64_10)</name>
    <dbReference type="NCBI Taxonomy" id="1817868"/>
    <lineage>
        <taxon>Bacteria</taxon>
        <taxon>Candidatus Handelsmaniibacteriota</taxon>
    </lineage>
</organism>
<reference evidence="1 2" key="1">
    <citation type="journal article" date="2016" name="Nat. Commun.">
        <title>Thousands of microbial genomes shed light on interconnected biogeochemical processes in an aquifer system.</title>
        <authorList>
            <person name="Anantharaman K."/>
            <person name="Brown C.T."/>
            <person name="Hug L.A."/>
            <person name="Sharon I."/>
            <person name="Castelle C.J."/>
            <person name="Probst A.J."/>
            <person name="Thomas B.C."/>
            <person name="Singh A."/>
            <person name="Wilkins M.J."/>
            <person name="Karaoz U."/>
            <person name="Brodie E.L."/>
            <person name="Williams K.H."/>
            <person name="Hubbard S.S."/>
            <person name="Banfield J.F."/>
        </authorList>
    </citation>
    <scope>NUCLEOTIDE SEQUENCE [LARGE SCALE GENOMIC DNA]</scope>
    <source>
        <strain evidence="2">RIFCSPLOWO2_12_FULL_64_10</strain>
    </source>
</reference>
<protein>
    <submittedName>
        <fullName evidence="1">Uncharacterized protein</fullName>
    </submittedName>
</protein>
<evidence type="ECO:0000313" key="1">
    <source>
        <dbReference type="EMBL" id="OGG57206.1"/>
    </source>
</evidence>
<gene>
    <name evidence="1" type="ORF">A3F84_17315</name>
</gene>